<keyword evidence="4" id="KW-0479">Metal-binding</keyword>
<evidence type="ECO:0000256" key="4">
    <source>
        <dbReference type="ARBA" id="ARBA00022723"/>
    </source>
</evidence>
<evidence type="ECO:0000313" key="10">
    <source>
        <dbReference type="EMBL" id="OHA67671.1"/>
    </source>
</evidence>
<sequence length="228" mass="26303">MKLTFVEKQRETKDCFSFFFQTEQPISWKAGQYLHITLPHQNPDARGIKRYVTIASAPYEGHIRITMRIDPLHSSSFKKALMDLRKGESMESSDPRGNFTVDDPSQPMIWIAGGIGITPYRSILADLDYRREPINVQLLYANRDRDIVFKDTLENIARTHEHFRISYAVDPIRINADFIHKNVPDLALPIFYLSGPLSMVNMLEQELHVLGIPDTRIKTDHFPGYEAI</sequence>
<proteinExistence type="predicted"/>
<protein>
    <recommendedName>
        <fullName evidence="9">FAD-binding FR-type domain-containing protein</fullName>
    </recommendedName>
</protein>
<dbReference type="PANTHER" id="PTHR47354:SF6">
    <property type="entry name" value="NADH OXIDOREDUCTASE HCR"/>
    <property type="match status" value="1"/>
</dbReference>
<dbReference type="AlphaFoldDB" id="A0A1G2R6F4"/>
<feature type="domain" description="FAD-binding FR-type" evidence="9">
    <location>
        <begin position="1"/>
        <end position="102"/>
    </location>
</feature>
<dbReference type="Pfam" id="PF00175">
    <property type="entry name" value="NAD_binding_1"/>
    <property type="match status" value="1"/>
</dbReference>
<keyword evidence="3" id="KW-0001">2Fe-2S</keyword>
<dbReference type="Gene3D" id="2.40.30.10">
    <property type="entry name" value="Translation factors"/>
    <property type="match status" value="1"/>
</dbReference>
<gene>
    <name evidence="10" type="ORF">A3C04_02005</name>
</gene>
<dbReference type="CDD" id="cd00322">
    <property type="entry name" value="FNR_like"/>
    <property type="match status" value="1"/>
</dbReference>
<keyword evidence="7" id="KW-0408">Iron</keyword>
<evidence type="ECO:0000256" key="6">
    <source>
        <dbReference type="ARBA" id="ARBA00023002"/>
    </source>
</evidence>
<dbReference type="InterPro" id="IPR050415">
    <property type="entry name" value="MRET"/>
</dbReference>
<dbReference type="InterPro" id="IPR039261">
    <property type="entry name" value="FNR_nucleotide-bd"/>
</dbReference>
<evidence type="ECO:0000256" key="3">
    <source>
        <dbReference type="ARBA" id="ARBA00022714"/>
    </source>
</evidence>
<evidence type="ECO:0000259" key="9">
    <source>
        <dbReference type="PROSITE" id="PS51384"/>
    </source>
</evidence>
<dbReference type="InterPro" id="IPR001433">
    <property type="entry name" value="OxRdtase_FAD/NAD-bd"/>
</dbReference>
<organism evidence="10 11">
    <name type="scientific">Candidatus Wildermuthbacteria bacterium RIFCSPHIGHO2_02_FULL_45_25</name>
    <dbReference type="NCBI Taxonomy" id="1802450"/>
    <lineage>
        <taxon>Bacteria</taxon>
        <taxon>Candidatus Wildermuthiibacteriota</taxon>
    </lineage>
</organism>
<evidence type="ECO:0000256" key="2">
    <source>
        <dbReference type="ARBA" id="ARBA00022630"/>
    </source>
</evidence>
<dbReference type="PROSITE" id="PS51384">
    <property type="entry name" value="FAD_FR"/>
    <property type="match status" value="1"/>
</dbReference>
<evidence type="ECO:0000256" key="7">
    <source>
        <dbReference type="ARBA" id="ARBA00023004"/>
    </source>
</evidence>
<keyword evidence="6" id="KW-0560">Oxidoreductase</keyword>
<evidence type="ECO:0000313" key="11">
    <source>
        <dbReference type="Proteomes" id="UP000178092"/>
    </source>
</evidence>
<dbReference type="EMBL" id="MHTV01000006">
    <property type="protein sequence ID" value="OHA67671.1"/>
    <property type="molecule type" value="Genomic_DNA"/>
</dbReference>
<keyword evidence="5" id="KW-0274">FAD</keyword>
<dbReference type="SUPFAM" id="SSF52343">
    <property type="entry name" value="Ferredoxin reductase-like, C-terminal NADP-linked domain"/>
    <property type="match status" value="1"/>
</dbReference>
<evidence type="ECO:0000256" key="5">
    <source>
        <dbReference type="ARBA" id="ARBA00022827"/>
    </source>
</evidence>
<dbReference type="GO" id="GO:0051537">
    <property type="term" value="F:2 iron, 2 sulfur cluster binding"/>
    <property type="evidence" value="ECO:0007669"/>
    <property type="project" value="UniProtKB-KW"/>
</dbReference>
<comment type="caution">
    <text evidence="10">The sequence shown here is derived from an EMBL/GenBank/DDBJ whole genome shotgun (WGS) entry which is preliminary data.</text>
</comment>
<evidence type="ECO:0000256" key="1">
    <source>
        <dbReference type="ARBA" id="ARBA00001974"/>
    </source>
</evidence>
<comment type="cofactor">
    <cofactor evidence="1">
        <name>FAD</name>
        <dbReference type="ChEBI" id="CHEBI:57692"/>
    </cofactor>
</comment>
<dbReference type="PRINTS" id="PR00410">
    <property type="entry name" value="PHEHYDRXLASE"/>
</dbReference>
<dbReference type="InterPro" id="IPR017927">
    <property type="entry name" value="FAD-bd_FR_type"/>
</dbReference>
<dbReference type="Gene3D" id="3.40.50.80">
    <property type="entry name" value="Nucleotide-binding domain of ferredoxin-NADP reductase (FNR) module"/>
    <property type="match status" value="1"/>
</dbReference>
<accession>A0A1G2R6F4</accession>
<keyword evidence="8" id="KW-0411">Iron-sulfur</keyword>
<dbReference type="GO" id="GO:0016491">
    <property type="term" value="F:oxidoreductase activity"/>
    <property type="evidence" value="ECO:0007669"/>
    <property type="project" value="UniProtKB-KW"/>
</dbReference>
<dbReference type="InterPro" id="IPR017938">
    <property type="entry name" value="Riboflavin_synthase-like_b-brl"/>
</dbReference>
<evidence type="ECO:0000256" key="8">
    <source>
        <dbReference type="ARBA" id="ARBA00023014"/>
    </source>
</evidence>
<dbReference type="Proteomes" id="UP000178092">
    <property type="component" value="Unassembled WGS sequence"/>
</dbReference>
<reference evidence="10 11" key="1">
    <citation type="journal article" date="2016" name="Nat. Commun.">
        <title>Thousands of microbial genomes shed light on interconnected biogeochemical processes in an aquifer system.</title>
        <authorList>
            <person name="Anantharaman K."/>
            <person name="Brown C.T."/>
            <person name="Hug L.A."/>
            <person name="Sharon I."/>
            <person name="Castelle C.J."/>
            <person name="Probst A.J."/>
            <person name="Thomas B.C."/>
            <person name="Singh A."/>
            <person name="Wilkins M.J."/>
            <person name="Karaoz U."/>
            <person name="Brodie E.L."/>
            <person name="Williams K.H."/>
            <person name="Hubbard S.S."/>
            <person name="Banfield J.F."/>
        </authorList>
    </citation>
    <scope>NUCLEOTIDE SEQUENCE [LARGE SCALE GENOMIC DNA]</scope>
</reference>
<dbReference type="GO" id="GO:0046872">
    <property type="term" value="F:metal ion binding"/>
    <property type="evidence" value="ECO:0007669"/>
    <property type="project" value="UniProtKB-KW"/>
</dbReference>
<name>A0A1G2R6F4_9BACT</name>
<dbReference type="PANTHER" id="PTHR47354">
    <property type="entry name" value="NADH OXIDOREDUCTASE HCR"/>
    <property type="match status" value="1"/>
</dbReference>
<keyword evidence="2" id="KW-0285">Flavoprotein</keyword>
<dbReference type="SUPFAM" id="SSF63380">
    <property type="entry name" value="Riboflavin synthase domain-like"/>
    <property type="match status" value="1"/>
</dbReference>